<dbReference type="OrthoDB" id="611606at2759"/>
<gene>
    <name evidence="1" type="ORF">HPP92_003488</name>
</gene>
<organism evidence="1 2">
    <name type="scientific">Vanilla planifolia</name>
    <name type="common">Vanilla</name>
    <dbReference type="NCBI Taxonomy" id="51239"/>
    <lineage>
        <taxon>Eukaryota</taxon>
        <taxon>Viridiplantae</taxon>
        <taxon>Streptophyta</taxon>
        <taxon>Embryophyta</taxon>
        <taxon>Tracheophyta</taxon>
        <taxon>Spermatophyta</taxon>
        <taxon>Magnoliopsida</taxon>
        <taxon>Liliopsida</taxon>
        <taxon>Asparagales</taxon>
        <taxon>Orchidaceae</taxon>
        <taxon>Vanilloideae</taxon>
        <taxon>Vanilleae</taxon>
        <taxon>Vanilla</taxon>
    </lineage>
</organism>
<dbReference type="PANTHER" id="PTHR34962">
    <property type="entry name" value="EMBRYO DEFECTIVE 1703-RELATED"/>
    <property type="match status" value="1"/>
</dbReference>
<dbReference type="AlphaFoldDB" id="A0A835SBY0"/>
<reference evidence="1 2" key="1">
    <citation type="journal article" date="2020" name="Nat. Food">
        <title>A phased Vanilla planifolia genome enables genetic improvement of flavour and production.</title>
        <authorList>
            <person name="Hasing T."/>
            <person name="Tang H."/>
            <person name="Brym M."/>
            <person name="Khazi F."/>
            <person name="Huang T."/>
            <person name="Chambers A.H."/>
        </authorList>
    </citation>
    <scope>NUCLEOTIDE SEQUENCE [LARGE SCALE GENOMIC DNA]</scope>
    <source>
        <tissue evidence="1">Leaf</tissue>
    </source>
</reference>
<sequence length="110" mass="12765">MGIGFRENYLLAKEKVQEDSLSSPDISKLGLFESDDELEWMKDENLREIVFKVRENELAGREPFHLMDANDQQAFFQGLERKVEKANETLAGVHEWIHSKIENLDYGAVH</sequence>
<dbReference type="EMBL" id="JADCNM010000001">
    <property type="protein sequence ID" value="KAG0503416.1"/>
    <property type="molecule type" value="Genomic_DNA"/>
</dbReference>
<comment type="caution">
    <text evidence="1">The sequence shown here is derived from an EMBL/GenBank/DDBJ whole genome shotgun (WGS) entry which is preliminary data.</text>
</comment>
<dbReference type="Proteomes" id="UP000639772">
    <property type="component" value="Chromosome 1"/>
</dbReference>
<proteinExistence type="predicted"/>
<name>A0A835SBY0_VANPL</name>
<dbReference type="PANTHER" id="PTHR34962:SF1">
    <property type="entry name" value="EMBRYO DEFECTIVE 1703-RELATED"/>
    <property type="match status" value="1"/>
</dbReference>
<evidence type="ECO:0000313" key="1">
    <source>
        <dbReference type="EMBL" id="KAG0503416.1"/>
    </source>
</evidence>
<accession>A0A835SBY0</accession>
<protein>
    <submittedName>
        <fullName evidence="1">Uncharacterized protein</fullName>
    </submittedName>
</protein>
<evidence type="ECO:0000313" key="2">
    <source>
        <dbReference type="Proteomes" id="UP000639772"/>
    </source>
</evidence>